<protein>
    <submittedName>
        <fullName evidence="1">Response regulator transcription factor</fullName>
    </submittedName>
</protein>
<name>A0ACD1A7H5_9FIRM</name>
<sequence length="232" mass="26124">MNHNPLILIVEDDASICNFIAAVLSANQYHLIKAETGKTAVSLAASHCPDLILLDLGLPDMDGIDVLKSLREWSGIPIIIVSARGHEREKVEALDLGADDYITKPFGTSELLARIRTALRHSQKPFTGASRRDRISLGELEIDIEKRLVTMKGREVHLTPIEYRIILLLSQNMGKVLTYDNIIREIWGPYTNEIQTLRVNMANIRRKLEENPAEPKYIVTEVGVGYRMVEEV</sequence>
<reference evidence="1" key="1">
    <citation type="submission" date="2019-08" db="EMBL/GenBank/DDBJ databases">
        <title>Genome sequence of Clostridiales bacterium MT110.</title>
        <authorList>
            <person name="Cao J."/>
        </authorList>
    </citation>
    <scope>NUCLEOTIDE SEQUENCE</scope>
    <source>
        <strain evidence="1">MT110</strain>
    </source>
</reference>
<proteinExistence type="predicted"/>
<evidence type="ECO:0000313" key="1">
    <source>
        <dbReference type="EMBL" id="QOX62417.1"/>
    </source>
</evidence>
<organism evidence="1 2">
    <name type="scientific">Anoxybacterium hadale</name>
    <dbReference type="NCBI Taxonomy" id="3408580"/>
    <lineage>
        <taxon>Bacteria</taxon>
        <taxon>Bacillati</taxon>
        <taxon>Bacillota</taxon>
        <taxon>Clostridia</taxon>
        <taxon>Peptostreptococcales</taxon>
        <taxon>Anaerovoracaceae</taxon>
        <taxon>Anoxybacterium</taxon>
    </lineage>
</organism>
<keyword evidence="2" id="KW-1185">Reference proteome</keyword>
<accession>A0ACD1A7H5</accession>
<evidence type="ECO:0000313" key="2">
    <source>
        <dbReference type="Proteomes" id="UP000594014"/>
    </source>
</evidence>
<gene>
    <name evidence="1" type="ORF">FRZ06_03105</name>
</gene>
<dbReference type="Proteomes" id="UP000594014">
    <property type="component" value="Chromosome"/>
</dbReference>
<dbReference type="EMBL" id="CP042469">
    <property type="protein sequence ID" value="QOX62417.1"/>
    <property type="molecule type" value="Genomic_DNA"/>
</dbReference>